<dbReference type="Proteomes" id="UP001345827">
    <property type="component" value="Unassembled WGS sequence"/>
</dbReference>
<dbReference type="GO" id="GO:0003677">
    <property type="term" value="F:DNA binding"/>
    <property type="evidence" value="ECO:0007669"/>
    <property type="project" value="UniProtKB-KW"/>
</dbReference>
<evidence type="ECO:0000259" key="7">
    <source>
        <dbReference type="Pfam" id="PF05460"/>
    </source>
</evidence>
<keyword evidence="3" id="KW-0235">DNA replication</keyword>
<dbReference type="Pfam" id="PF05460">
    <property type="entry name" value="ORC6"/>
    <property type="match status" value="1"/>
</dbReference>
<evidence type="ECO:0000256" key="4">
    <source>
        <dbReference type="ARBA" id="ARBA00023125"/>
    </source>
</evidence>
<evidence type="ECO:0000256" key="3">
    <source>
        <dbReference type="ARBA" id="ARBA00022705"/>
    </source>
</evidence>
<organism evidence="8 9">
    <name type="scientific">Vermiconidia calcicola</name>
    <dbReference type="NCBI Taxonomy" id="1690605"/>
    <lineage>
        <taxon>Eukaryota</taxon>
        <taxon>Fungi</taxon>
        <taxon>Dikarya</taxon>
        <taxon>Ascomycota</taxon>
        <taxon>Pezizomycotina</taxon>
        <taxon>Dothideomycetes</taxon>
        <taxon>Dothideomycetidae</taxon>
        <taxon>Mycosphaerellales</taxon>
        <taxon>Extremaceae</taxon>
        <taxon>Vermiconidia</taxon>
    </lineage>
</organism>
<feature type="region of interest" description="Disordered" evidence="6">
    <location>
        <begin position="101"/>
        <end position="143"/>
    </location>
</feature>
<accession>A0AAV9QDM6</accession>
<dbReference type="GO" id="GO:0006260">
    <property type="term" value="P:DNA replication"/>
    <property type="evidence" value="ECO:0007669"/>
    <property type="project" value="UniProtKB-KW"/>
</dbReference>
<dbReference type="GO" id="GO:0005664">
    <property type="term" value="C:nuclear origin of replication recognition complex"/>
    <property type="evidence" value="ECO:0007669"/>
    <property type="project" value="InterPro"/>
</dbReference>
<name>A0AAV9QDM6_9PEZI</name>
<evidence type="ECO:0000256" key="6">
    <source>
        <dbReference type="SAM" id="MobiDB-lite"/>
    </source>
</evidence>
<protein>
    <recommendedName>
        <fullName evidence="7">ORC6 first cyclin-like domain-containing protein</fullName>
    </recommendedName>
</protein>
<keyword evidence="4" id="KW-0238">DNA-binding</keyword>
<comment type="similarity">
    <text evidence="2">Belongs to the ORC6 family.</text>
</comment>
<gene>
    <name evidence="8" type="ORF">LTR25_003489</name>
</gene>
<comment type="caution">
    <text evidence="8">The sequence shown here is derived from an EMBL/GenBank/DDBJ whole genome shotgun (WGS) entry which is preliminary data.</text>
</comment>
<evidence type="ECO:0000256" key="5">
    <source>
        <dbReference type="ARBA" id="ARBA00023242"/>
    </source>
</evidence>
<feature type="compositionally biased region" description="Acidic residues" evidence="6">
    <location>
        <begin position="364"/>
        <end position="373"/>
    </location>
</feature>
<feature type="domain" description="ORC6 first cyclin-like" evidence="7">
    <location>
        <begin position="10"/>
        <end position="96"/>
    </location>
</feature>
<feature type="region of interest" description="Disordered" evidence="6">
    <location>
        <begin position="349"/>
        <end position="374"/>
    </location>
</feature>
<evidence type="ECO:0000256" key="2">
    <source>
        <dbReference type="ARBA" id="ARBA00010840"/>
    </source>
</evidence>
<dbReference type="InterPro" id="IPR008721">
    <property type="entry name" value="ORC6_cyclin_first"/>
</dbReference>
<evidence type="ECO:0000256" key="1">
    <source>
        <dbReference type="ARBA" id="ARBA00004123"/>
    </source>
</evidence>
<proteinExistence type="inferred from homology"/>
<evidence type="ECO:0000313" key="9">
    <source>
        <dbReference type="Proteomes" id="UP001345827"/>
    </source>
</evidence>
<reference evidence="8 9" key="1">
    <citation type="submission" date="2023-06" db="EMBL/GenBank/DDBJ databases">
        <title>Black Yeasts Isolated from many extreme environments.</title>
        <authorList>
            <person name="Coleine C."/>
            <person name="Stajich J.E."/>
            <person name="Selbmann L."/>
        </authorList>
    </citation>
    <scope>NUCLEOTIDE SEQUENCE [LARGE SCALE GENOMIC DNA]</scope>
    <source>
        <strain evidence="8 9">CCFEE 5887</strain>
    </source>
</reference>
<evidence type="ECO:0000313" key="8">
    <source>
        <dbReference type="EMBL" id="KAK5539784.1"/>
    </source>
</evidence>
<sequence length="430" mass="47098">MPPSAIQQFLTVLLPTYSQKLPSQLTHLAESLLAQSRQRASNLKPEEEIARAYACCEIACKQLRATCRLPAVKSGGAPCKPAVYKKLLTFLERVLLDEEGSAAHHAQTPKSTTPNGGRRKRAIDGQIKPVEPEATTGTGTPASFLGRIKAASSSKATSRYGTENEAPSWLMPSIRRLCRLFSTPLLAPHVYTGTCVVLRLAGLWPRPEEDGEEGADAADSDPEESFKENVTGLLIALYLMTLTRMKTGNMTTSVYKSTCSRSVEQLEYKPAASGVEVWIRRINREGYCGQQDWWVSVPEGVFDFDPNPNTLASDSRVARARGARDAIGEENEVENEEEDVDVDVILTSKRSRKTGGGSGSGGEIEQDQDDDPEGVLLPGLHTMMQNAVDFLSEERTRVYVNWKKQFLSKLDRLDKRPGPAASATKATAVQ</sequence>
<keyword evidence="5" id="KW-0539">Nucleus</keyword>
<dbReference type="EMBL" id="JAXLQG010000005">
    <property type="protein sequence ID" value="KAK5539784.1"/>
    <property type="molecule type" value="Genomic_DNA"/>
</dbReference>
<dbReference type="AlphaFoldDB" id="A0AAV9QDM6"/>
<keyword evidence="9" id="KW-1185">Reference proteome</keyword>
<comment type="subcellular location">
    <subcellularLocation>
        <location evidence="1">Nucleus</location>
    </subcellularLocation>
</comment>